<dbReference type="KEGG" id="aue:C5O00_02950"/>
<dbReference type="EMBL" id="CP027062">
    <property type="protein sequence ID" value="AVI50181.1"/>
    <property type="molecule type" value="Genomic_DNA"/>
</dbReference>
<name>A0A2S0HU23_9FLAO</name>
<dbReference type="RefSeq" id="WP_105214797.1">
    <property type="nucleotide sequence ID" value="NZ_CP027062.1"/>
</dbReference>
<organism evidence="1 2">
    <name type="scientific">Pukyongia salina</name>
    <dbReference type="NCBI Taxonomy" id="2094025"/>
    <lineage>
        <taxon>Bacteria</taxon>
        <taxon>Pseudomonadati</taxon>
        <taxon>Bacteroidota</taxon>
        <taxon>Flavobacteriia</taxon>
        <taxon>Flavobacteriales</taxon>
        <taxon>Flavobacteriaceae</taxon>
        <taxon>Pukyongia</taxon>
    </lineage>
</organism>
<dbReference type="AlphaFoldDB" id="A0A2S0HU23"/>
<dbReference type="OrthoDB" id="1143915at2"/>
<proteinExistence type="predicted"/>
<gene>
    <name evidence="1" type="ORF">C5O00_02950</name>
</gene>
<evidence type="ECO:0000313" key="1">
    <source>
        <dbReference type="EMBL" id="AVI50181.1"/>
    </source>
</evidence>
<evidence type="ECO:0000313" key="2">
    <source>
        <dbReference type="Proteomes" id="UP000238442"/>
    </source>
</evidence>
<reference evidence="1 2" key="1">
    <citation type="submission" date="2018-02" db="EMBL/GenBank/DDBJ databases">
        <title>Genomic analysis of the strain RR4-38 isolated from a seawater recirculating aquaculture system.</title>
        <authorList>
            <person name="Kim Y.-S."/>
            <person name="Jang Y.H."/>
            <person name="Kim K.-H."/>
        </authorList>
    </citation>
    <scope>NUCLEOTIDE SEQUENCE [LARGE SCALE GENOMIC DNA]</scope>
    <source>
        <strain evidence="1 2">RR4-38</strain>
    </source>
</reference>
<protein>
    <submittedName>
        <fullName evidence="1">Uncharacterized protein</fullName>
    </submittedName>
</protein>
<sequence length="236" mass="24470">MFSIFLLLIFTIAGYGQVGIGTTTPNSNALLDIDASINVGGVLLPRVALTSSGGAAPLSSHVAGMTVYNTATTADIFPGIYTNNGSRWMRVEDSSPAAHSVSLATDIQISSATFANVPSMPTLTFTARKSSVLVMLTASGFGYTNSMAAVQLRVRNVTSGTTIGGTNNKIQSYDDVTGTVTTWSASFSKLVTGLTIGTTYTFSVQGLVGGILGTPNAAIFPVTNPDNQHMTLTVIQ</sequence>
<keyword evidence="2" id="KW-1185">Reference proteome</keyword>
<dbReference type="Proteomes" id="UP000238442">
    <property type="component" value="Chromosome"/>
</dbReference>
<accession>A0A2S0HU23</accession>